<reference evidence="2" key="1">
    <citation type="journal article" date="2019" name="Int. J. Syst. Evol. Microbiol.">
        <title>The Global Catalogue of Microorganisms (GCM) 10K type strain sequencing project: providing services to taxonomists for standard genome sequencing and annotation.</title>
        <authorList>
            <consortium name="The Broad Institute Genomics Platform"/>
            <consortium name="The Broad Institute Genome Sequencing Center for Infectious Disease"/>
            <person name="Wu L."/>
            <person name="Ma J."/>
        </authorList>
    </citation>
    <scope>NUCLEOTIDE SEQUENCE [LARGE SCALE GENOMIC DNA]</scope>
    <source>
        <strain evidence="2">CGMCC 4.7677</strain>
    </source>
</reference>
<evidence type="ECO:0000313" key="2">
    <source>
        <dbReference type="Proteomes" id="UP000605897"/>
    </source>
</evidence>
<evidence type="ECO:0000313" key="1">
    <source>
        <dbReference type="EMBL" id="GHE85605.1"/>
    </source>
</evidence>
<protein>
    <submittedName>
        <fullName evidence="1">Uncharacterized protein</fullName>
    </submittedName>
</protein>
<name>A0ABQ3IIL8_9PSEU</name>
<sequence>MHLQLTPEGLDQRAEGLPVAAAGERQEFLVVGRVHGGSFGHAAVLTVVDTAGPGNWSRLGISCGGARRTRRAPRIAAWHPLRPSR</sequence>
<organism evidence="1 2">
    <name type="scientific">Amycolatopsis deserti</name>
    <dbReference type="NCBI Taxonomy" id="185696"/>
    <lineage>
        <taxon>Bacteria</taxon>
        <taxon>Bacillati</taxon>
        <taxon>Actinomycetota</taxon>
        <taxon>Actinomycetes</taxon>
        <taxon>Pseudonocardiales</taxon>
        <taxon>Pseudonocardiaceae</taxon>
        <taxon>Amycolatopsis</taxon>
    </lineage>
</organism>
<comment type="caution">
    <text evidence="1">The sequence shown here is derived from an EMBL/GenBank/DDBJ whole genome shotgun (WGS) entry which is preliminary data.</text>
</comment>
<proteinExistence type="predicted"/>
<accession>A0ABQ3IIL8</accession>
<dbReference type="EMBL" id="BNAU01000001">
    <property type="protein sequence ID" value="GHE85605.1"/>
    <property type="molecule type" value="Genomic_DNA"/>
</dbReference>
<keyword evidence="2" id="KW-1185">Reference proteome</keyword>
<dbReference type="Proteomes" id="UP000605897">
    <property type="component" value="Unassembled WGS sequence"/>
</dbReference>
<gene>
    <name evidence="1" type="ORF">GCM10017786_17060</name>
</gene>